<reference evidence="10" key="1">
    <citation type="submission" date="2019-11" db="EMBL/GenBank/DDBJ databases">
        <authorList>
            <person name="Feng L."/>
        </authorList>
    </citation>
    <scope>NUCLEOTIDE SEQUENCE</scope>
    <source>
        <strain evidence="10">IbartlettiiLFYP30</strain>
    </source>
</reference>
<dbReference type="GO" id="GO:0030409">
    <property type="term" value="F:glutamate formimidoyltransferase activity"/>
    <property type="evidence" value="ECO:0007669"/>
    <property type="project" value="UniProtKB-EC"/>
</dbReference>
<feature type="domain" description="Formiminotransferase N-terminal subdomain" evidence="9">
    <location>
        <begin position="2"/>
        <end position="179"/>
    </location>
</feature>
<dbReference type="GO" id="GO:0005737">
    <property type="term" value="C:cytoplasm"/>
    <property type="evidence" value="ECO:0007669"/>
    <property type="project" value="UniProtKB-SubCell"/>
</dbReference>
<evidence type="ECO:0000256" key="1">
    <source>
        <dbReference type="ARBA" id="ARBA00004496"/>
    </source>
</evidence>
<dbReference type="Gene3D" id="3.30.70.670">
    <property type="entry name" value="Formiminotransferase, C-terminal subdomain"/>
    <property type="match status" value="1"/>
</dbReference>
<dbReference type="SUPFAM" id="SSF55116">
    <property type="entry name" value="Formiminotransferase domain of formiminotransferase-cyclodeaminase"/>
    <property type="match status" value="2"/>
</dbReference>
<sequence>MAIVQCVPNFSEGRDLDKIEKIVNPLRGKEGVKLLNYEADKNYNRLVVTVIGEPEKVKNAVFEAIGVAKDVIDMNTHKGQHSRFGATDVCPFIPIKGMDMDDAVKIANELGEMVAKEYEIPVFLYECAATKPERENLATVRKGEYEGLDEKLQDPNWMPDYGANKKHKTAGAIAIGARRPLIAYNINLDTTNIEIASKIAKTIRHSSGGYRYIKAGPVEVPERKITQVTMNLTDYTKTSMYRAFEAVKMEARRYGVNVTGSEVVGLCPMEALVDVAAYYLGLEDFTLDKVLETSLME</sequence>
<evidence type="ECO:0000256" key="7">
    <source>
        <dbReference type="ARBA" id="ARBA00022954"/>
    </source>
</evidence>
<keyword evidence="4" id="KW-0963">Cytoplasm</keyword>
<dbReference type="Gene3D" id="3.30.990.10">
    <property type="entry name" value="Formiminotransferase, N-terminal subdomain"/>
    <property type="match status" value="1"/>
</dbReference>
<comment type="subcellular location">
    <subcellularLocation>
        <location evidence="1">Cytoplasm</location>
    </subcellularLocation>
</comment>
<dbReference type="InterPro" id="IPR037070">
    <property type="entry name" value="Formiminotransferase_C_sf"/>
</dbReference>
<dbReference type="GO" id="GO:0019556">
    <property type="term" value="P:L-histidine catabolic process to glutamate and formamide"/>
    <property type="evidence" value="ECO:0007669"/>
    <property type="project" value="UniProtKB-UniPathway"/>
</dbReference>
<evidence type="ECO:0000313" key="10">
    <source>
        <dbReference type="EMBL" id="VYU04353.1"/>
    </source>
</evidence>
<protein>
    <recommendedName>
        <fullName evidence="3">glutamate formimidoyltransferase</fullName>
        <ecNumber evidence="3">2.1.2.5</ecNumber>
    </recommendedName>
</protein>
<keyword evidence="6" id="KW-0369">Histidine metabolism</keyword>
<dbReference type="InterPro" id="IPR013802">
    <property type="entry name" value="Formiminotransferase_C"/>
</dbReference>
<dbReference type="InterPro" id="IPR051623">
    <property type="entry name" value="FTCD"/>
</dbReference>
<dbReference type="GeneID" id="89564567"/>
<dbReference type="SMART" id="SM01222">
    <property type="entry name" value="FTCD_N"/>
    <property type="match status" value="1"/>
</dbReference>
<dbReference type="Pfam" id="PF07837">
    <property type="entry name" value="FTCD_N"/>
    <property type="match status" value="1"/>
</dbReference>
<evidence type="ECO:0000259" key="9">
    <source>
        <dbReference type="SMART" id="SM01222"/>
    </source>
</evidence>
<dbReference type="InterPro" id="IPR012886">
    <property type="entry name" value="Formiminotransferase_N"/>
</dbReference>
<proteinExistence type="predicted"/>
<dbReference type="GO" id="GO:0005542">
    <property type="term" value="F:folic acid binding"/>
    <property type="evidence" value="ECO:0007669"/>
    <property type="project" value="UniProtKB-KW"/>
</dbReference>
<dbReference type="UniPathway" id="UPA00379">
    <property type="reaction ID" value="UER00555"/>
</dbReference>
<dbReference type="Pfam" id="PF02971">
    <property type="entry name" value="FTCD"/>
    <property type="match status" value="1"/>
</dbReference>
<evidence type="ECO:0000256" key="3">
    <source>
        <dbReference type="ARBA" id="ARBA00012252"/>
    </source>
</evidence>
<dbReference type="InterPro" id="IPR022384">
    <property type="entry name" value="FormiminoTrfase_cat_dom_sf"/>
</dbReference>
<evidence type="ECO:0000259" key="8">
    <source>
        <dbReference type="SMART" id="SM01221"/>
    </source>
</evidence>
<gene>
    <name evidence="10" type="ORF">IBLFYP30_01596</name>
</gene>
<accession>A0A6N3BUT6</accession>
<evidence type="ECO:0000256" key="4">
    <source>
        <dbReference type="ARBA" id="ARBA00022490"/>
    </source>
</evidence>
<dbReference type="RefSeq" id="WP_007285902.1">
    <property type="nucleotide sequence ID" value="NZ_CABIXZ010000001.1"/>
</dbReference>
<keyword evidence="7" id="KW-0290">Folate-binding</keyword>
<name>A0A6N3BUT6_9FIRM</name>
<dbReference type="PANTHER" id="PTHR12234:SF8">
    <property type="entry name" value="FORMIMINOTRANSFERASE-CYCLODEAMINASE"/>
    <property type="match status" value="1"/>
</dbReference>
<feature type="domain" description="Formiminotransferase C-terminal subdomain" evidence="8">
    <location>
        <begin position="180"/>
        <end position="294"/>
    </location>
</feature>
<dbReference type="InterPro" id="IPR004227">
    <property type="entry name" value="Formiminotransferase_cat"/>
</dbReference>
<dbReference type="SMART" id="SM01221">
    <property type="entry name" value="FTCD"/>
    <property type="match status" value="1"/>
</dbReference>
<evidence type="ECO:0000256" key="5">
    <source>
        <dbReference type="ARBA" id="ARBA00022679"/>
    </source>
</evidence>
<dbReference type="EC" id="2.1.2.5" evidence="3"/>
<comment type="pathway">
    <text evidence="2">Amino-acid degradation; L-histidine degradation into L-glutamate; L-glutamate from N-formimidoyl-L-glutamate (transferase route): step 1/1.</text>
</comment>
<dbReference type="EMBL" id="CACRUE010000024">
    <property type="protein sequence ID" value="VYU04353.1"/>
    <property type="molecule type" value="Genomic_DNA"/>
</dbReference>
<dbReference type="InterPro" id="IPR037064">
    <property type="entry name" value="Formiminotransferase_N_sf"/>
</dbReference>
<evidence type="ECO:0000256" key="6">
    <source>
        <dbReference type="ARBA" id="ARBA00022808"/>
    </source>
</evidence>
<organism evidence="10">
    <name type="scientific">Intestinibacter bartlettii</name>
    <dbReference type="NCBI Taxonomy" id="261299"/>
    <lineage>
        <taxon>Bacteria</taxon>
        <taxon>Bacillati</taxon>
        <taxon>Bacillota</taxon>
        <taxon>Clostridia</taxon>
        <taxon>Peptostreptococcales</taxon>
        <taxon>Peptostreptococcaceae</taxon>
        <taxon>Intestinibacter</taxon>
    </lineage>
</organism>
<dbReference type="NCBIfam" id="TIGR02024">
    <property type="entry name" value="FtcD"/>
    <property type="match status" value="1"/>
</dbReference>
<dbReference type="GO" id="GO:0019557">
    <property type="term" value="P:L-histidine catabolic process to glutamate and formate"/>
    <property type="evidence" value="ECO:0007669"/>
    <property type="project" value="UniProtKB-UniPathway"/>
</dbReference>
<dbReference type="PANTHER" id="PTHR12234">
    <property type="entry name" value="FORMIMINOTRANSFERASE-CYCLODEAMINASE"/>
    <property type="match status" value="1"/>
</dbReference>
<evidence type="ECO:0000256" key="2">
    <source>
        <dbReference type="ARBA" id="ARBA00005082"/>
    </source>
</evidence>
<dbReference type="AlphaFoldDB" id="A0A6N3BUT6"/>
<keyword evidence="5" id="KW-0808">Transferase</keyword>